<dbReference type="InterPro" id="IPR050246">
    <property type="entry name" value="Class_II_FBP_aldolase"/>
</dbReference>
<dbReference type="PANTHER" id="PTHR30304:SF0">
    <property type="entry name" value="D-TAGATOSE-1,6-BISPHOSPHATE ALDOLASE SUBUNIT GATY-RELATED"/>
    <property type="match status" value="1"/>
</dbReference>
<dbReference type="EMBL" id="BARS01035097">
    <property type="protein sequence ID" value="GAG15191.1"/>
    <property type="molecule type" value="Genomic_DNA"/>
</dbReference>
<reference evidence="1" key="1">
    <citation type="journal article" date="2014" name="Front. Microbiol.">
        <title>High frequency of phylogenetically diverse reductive dehalogenase-homologous genes in deep subseafloor sedimentary metagenomes.</title>
        <authorList>
            <person name="Kawai M."/>
            <person name="Futagami T."/>
            <person name="Toyoda A."/>
            <person name="Takaki Y."/>
            <person name="Nishi S."/>
            <person name="Hori S."/>
            <person name="Arai W."/>
            <person name="Tsubouchi T."/>
            <person name="Morono Y."/>
            <person name="Uchiyama I."/>
            <person name="Ito T."/>
            <person name="Fujiyama A."/>
            <person name="Inagaki F."/>
            <person name="Takami H."/>
        </authorList>
    </citation>
    <scope>NUCLEOTIDE SEQUENCE</scope>
    <source>
        <strain evidence="1">Expedition CK06-06</strain>
    </source>
</reference>
<dbReference type="PANTHER" id="PTHR30304">
    <property type="entry name" value="D-TAGATOSE-1,6-BISPHOSPHATE ALDOLASE"/>
    <property type="match status" value="1"/>
</dbReference>
<feature type="non-terminal residue" evidence="1">
    <location>
        <position position="258"/>
    </location>
</feature>
<evidence type="ECO:0000313" key="1">
    <source>
        <dbReference type="EMBL" id="GAG15191.1"/>
    </source>
</evidence>
<gene>
    <name evidence="1" type="ORF">S01H1_54122</name>
</gene>
<dbReference type="GO" id="GO:0008270">
    <property type="term" value="F:zinc ion binding"/>
    <property type="evidence" value="ECO:0007669"/>
    <property type="project" value="InterPro"/>
</dbReference>
<dbReference type="AlphaFoldDB" id="X0WR61"/>
<dbReference type="GO" id="GO:0016832">
    <property type="term" value="F:aldehyde-lyase activity"/>
    <property type="evidence" value="ECO:0007669"/>
    <property type="project" value="InterPro"/>
</dbReference>
<evidence type="ECO:0008006" key="2">
    <source>
        <dbReference type="Google" id="ProtNLM"/>
    </source>
</evidence>
<dbReference type="GO" id="GO:0005975">
    <property type="term" value="P:carbohydrate metabolic process"/>
    <property type="evidence" value="ECO:0007669"/>
    <property type="project" value="InterPro"/>
</dbReference>
<dbReference type="SUPFAM" id="SSF51569">
    <property type="entry name" value="Aldolase"/>
    <property type="match status" value="1"/>
</dbReference>
<accession>X0WR61</accession>
<dbReference type="InterPro" id="IPR000771">
    <property type="entry name" value="FBA_II"/>
</dbReference>
<sequence>CVAKRYAKEQGTDMNSRGSDYTERLRAAARGGYAIGAFNVDSLDVLGLLVGHVAGTQSPAIFQFGPWSFSHLPIRPTTAAARALTENAAACFVHLDHCKDIDVLGRCVEAGFDSVMFDGTDLPLEENIARTREAVELGHAAGAAVEGAVGQLERGADTDPAEAEPFVRRTGVDALGVAIGTGHGQQRAPEQIDLARLDALSEMGVPLVIHGGSGLPPDVMPAVRRSAVAKINVATACYRSAQAAVEHFLQEKGQGRIL</sequence>
<proteinExistence type="predicted"/>
<dbReference type="PIRSF" id="PIRSF001359">
    <property type="entry name" value="F_bP_aldolase_II"/>
    <property type="match status" value="1"/>
</dbReference>
<feature type="non-terminal residue" evidence="1">
    <location>
        <position position="1"/>
    </location>
</feature>
<dbReference type="InterPro" id="IPR013785">
    <property type="entry name" value="Aldolase_TIM"/>
</dbReference>
<dbReference type="Gene3D" id="3.20.20.70">
    <property type="entry name" value="Aldolase class I"/>
    <property type="match status" value="1"/>
</dbReference>
<organism evidence="1">
    <name type="scientific">marine sediment metagenome</name>
    <dbReference type="NCBI Taxonomy" id="412755"/>
    <lineage>
        <taxon>unclassified sequences</taxon>
        <taxon>metagenomes</taxon>
        <taxon>ecological metagenomes</taxon>
    </lineage>
</organism>
<comment type="caution">
    <text evidence="1">The sequence shown here is derived from an EMBL/GenBank/DDBJ whole genome shotgun (WGS) entry which is preliminary data.</text>
</comment>
<dbReference type="Pfam" id="PF01116">
    <property type="entry name" value="F_bP_aldolase"/>
    <property type="match status" value="1"/>
</dbReference>
<name>X0WR61_9ZZZZ</name>
<protein>
    <recommendedName>
        <fullName evidence="2">Fructose-bisphosphate aldolase</fullName>
    </recommendedName>
</protein>